<evidence type="ECO:0000313" key="1">
    <source>
        <dbReference type="Proteomes" id="UP000504606"/>
    </source>
</evidence>
<keyword evidence="1" id="KW-1185">Reference proteome</keyword>
<name>A0A9C6XRU5_FRAOC</name>
<evidence type="ECO:0000313" key="2">
    <source>
        <dbReference type="RefSeq" id="XP_052128685.1"/>
    </source>
</evidence>
<reference evidence="2" key="1">
    <citation type="submission" date="2025-08" db="UniProtKB">
        <authorList>
            <consortium name="RefSeq"/>
        </authorList>
    </citation>
    <scope>IDENTIFICATION</scope>
    <source>
        <tissue evidence="2">Whole organism</tissue>
    </source>
</reference>
<dbReference type="Proteomes" id="UP000504606">
    <property type="component" value="Unplaced"/>
</dbReference>
<sequence length="204" mass="23568">MLCECSLLERYVLSRQSLSGHTLRKDLFALPSIVRNVQHPEFTEVDRREAEAFLQEAVEVLGRPAKKHRGRLGQRQAIKDKVKRDELAFDSWMMRLEEAFRVADKPVQLHRRAISTLWVPVTRHIFHQCSALVGFANTSRLTASDVNLPALRKMRGRLGRFLRLRMQAHVISDVLLIKIRGSRSTPSTSDKSRFFNEEQVFFTG</sequence>
<dbReference type="RefSeq" id="XP_052128685.1">
    <property type="nucleotide sequence ID" value="XM_052272725.1"/>
</dbReference>
<dbReference type="GeneID" id="127750616"/>
<proteinExistence type="predicted"/>
<protein>
    <submittedName>
        <fullName evidence="2">Uncharacterized protein LOC127750616</fullName>
    </submittedName>
</protein>
<gene>
    <name evidence="2" type="primary">LOC127750616</name>
</gene>
<dbReference type="AlphaFoldDB" id="A0A9C6XRU5"/>
<dbReference type="KEGG" id="foc:127750616"/>
<organism evidence="1 2">
    <name type="scientific">Frankliniella occidentalis</name>
    <name type="common">Western flower thrips</name>
    <name type="synonym">Euthrips occidentalis</name>
    <dbReference type="NCBI Taxonomy" id="133901"/>
    <lineage>
        <taxon>Eukaryota</taxon>
        <taxon>Metazoa</taxon>
        <taxon>Ecdysozoa</taxon>
        <taxon>Arthropoda</taxon>
        <taxon>Hexapoda</taxon>
        <taxon>Insecta</taxon>
        <taxon>Pterygota</taxon>
        <taxon>Neoptera</taxon>
        <taxon>Paraneoptera</taxon>
        <taxon>Thysanoptera</taxon>
        <taxon>Terebrantia</taxon>
        <taxon>Thripoidea</taxon>
        <taxon>Thripidae</taxon>
        <taxon>Frankliniella</taxon>
    </lineage>
</organism>
<accession>A0A9C6XRU5</accession>